<protein>
    <submittedName>
        <fullName evidence="2">SFRICE_038226</fullName>
    </submittedName>
</protein>
<proteinExistence type="predicted"/>
<feature type="compositionally biased region" description="Polar residues" evidence="1">
    <location>
        <begin position="174"/>
        <end position="185"/>
    </location>
</feature>
<accession>A0A2H1V8B9</accession>
<evidence type="ECO:0000256" key="1">
    <source>
        <dbReference type="SAM" id="MobiDB-lite"/>
    </source>
</evidence>
<dbReference type="EMBL" id="ODYU01001187">
    <property type="protein sequence ID" value="SOQ37057.1"/>
    <property type="molecule type" value="Genomic_DNA"/>
</dbReference>
<feature type="compositionally biased region" description="Basic and acidic residues" evidence="1">
    <location>
        <begin position="145"/>
        <end position="154"/>
    </location>
</feature>
<organism evidence="2">
    <name type="scientific">Spodoptera frugiperda</name>
    <name type="common">Fall armyworm</name>
    <dbReference type="NCBI Taxonomy" id="7108"/>
    <lineage>
        <taxon>Eukaryota</taxon>
        <taxon>Metazoa</taxon>
        <taxon>Ecdysozoa</taxon>
        <taxon>Arthropoda</taxon>
        <taxon>Hexapoda</taxon>
        <taxon>Insecta</taxon>
        <taxon>Pterygota</taxon>
        <taxon>Neoptera</taxon>
        <taxon>Endopterygota</taxon>
        <taxon>Lepidoptera</taxon>
        <taxon>Glossata</taxon>
        <taxon>Ditrysia</taxon>
        <taxon>Noctuoidea</taxon>
        <taxon>Noctuidae</taxon>
        <taxon>Amphipyrinae</taxon>
        <taxon>Spodoptera</taxon>
    </lineage>
</organism>
<name>A0A2H1V8B9_SPOFR</name>
<dbReference type="AlphaFoldDB" id="A0A2H1V8B9"/>
<sequence length="208" mass="22909">MTESPHILASYYPDTKLKQLRYSKKLKVNLQECLSWNGRGLRHGVLTYRLTQVLTGHGSFGRFLFLIGREETAGCHLCEDRPEDTVEHTMAVCSAWAEHRQVLRDVVSDGDLSRPALVQAMVRSEREWDAVSSFCEAVMLAKEEAGRPSRETLRASRIAGRSPATVSAGLRTASKGSSSPEQNQTRACGASRSARASMSHQTTTDGAQ</sequence>
<reference evidence="2" key="1">
    <citation type="submission" date="2016-07" db="EMBL/GenBank/DDBJ databases">
        <authorList>
            <person name="Bretaudeau A."/>
        </authorList>
    </citation>
    <scope>NUCLEOTIDE SEQUENCE</scope>
    <source>
        <strain evidence="2">Rice</strain>
        <tissue evidence="2">Whole body</tissue>
    </source>
</reference>
<evidence type="ECO:0000313" key="2">
    <source>
        <dbReference type="EMBL" id="SOQ37057.1"/>
    </source>
</evidence>
<gene>
    <name evidence="2" type="ORF">SFRICE_038226</name>
</gene>
<feature type="compositionally biased region" description="Low complexity" evidence="1">
    <location>
        <begin position="186"/>
        <end position="199"/>
    </location>
</feature>
<feature type="region of interest" description="Disordered" evidence="1">
    <location>
        <begin position="145"/>
        <end position="208"/>
    </location>
</feature>